<dbReference type="InterPro" id="IPR039537">
    <property type="entry name" value="Retrotran_Ty1/copia-like"/>
</dbReference>
<evidence type="ECO:0000256" key="9">
    <source>
        <dbReference type="ARBA" id="ARBA00023172"/>
    </source>
</evidence>
<dbReference type="PANTHER" id="PTHR42648">
    <property type="entry name" value="TRANSPOSASE, PUTATIVE-RELATED"/>
    <property type="match status" value="1"/>
</dbReference>
<evidence type="ECO:0000256" key="1">
    <source>
        <dbReference type="ARBA" id="ARBA00022722"/>
    </source>
</evidence>
<evidence type="ECO:0000256" key="7">
    <source>
        <dbReference type="ARBA" id="ARBA00022918"/>
    </source>
</evidence>
<keyword evidence="6" id="KW-0229">DNA integration</keyword>
<dbReference type="GO" id="GO:0015074">
    <property type="term" value="P:DNA integration"/>
    <property type="evidence" value="ECO:0007669"/>
    <property type="project" value="UniProtKB-KW"/>
</dbReference>
<keyword evidence="8" id="KW-0548">Nucleotidyltransferase</keyword>
<dbReference type="GO" id="GO:0003887">
    <property type="term" value="F:DNA-directed DNA polymerase activity"/>
    <property type="evidence" value="ECO:0007669"/>
    <property type="project" value="UniProtKB-KW"/>
</dbReference>
<dbReference type="Proteomes" id="UP000801492">
    <property type="component" value="Unassembled WGS sequence"/>
</dbReference>
<evidence type="ECO:0000256" key="5">
    <source>
        <dbReference type="ARBA" id="ARBA00022842"/>
    </source>
</evidence>
<keyword evidence="8" id="KW-0239">DNA-directed DNA polymerase</keyword>
<evidence type="ECO:0000256" key="3">
    <source>
        <dbReference type="ARBA" id="ARBA00022759"/>
    </source>
</evidence>
<keyword evidence="1" id="KW-0540">Nuclease</keyword>
<dbReference type="OrthoDB" id="6766992at2759"/>
<feature type="coiled-coil region" evidence="10">
    <location>
        <begin position="178"/>
        <end position="205"/>
    </location>
</feature>
<name>A0A8K0CXX7_IGNLU</name>
<comment type="caution">
    <text evidence="11">The sequence shown here is derived from an EMBL/GenBank/DDBJ whole genome shotgun (WGS) entry which is preliminary data.</text>
</comment>
<evidence type="ECO:0000313" key="11">
    <source>
        <dbReference type="EMBL" id="KAF2892432.1"/>
    </source>
</evidence>
<keyword evidence="2" id="KW-0479">Metal-binding</keyword>
<dbReference type="GO" id="GO:0006310">
    <property type="term" value="P:DNA recombination"/>
    <property type="evidence" value="ECO:0007669"/>
    <property type="project" value="UniProtKB-KW"/>
</dbReference>
<gene>
    <name evidence="11" type="ORF">ILUMI_13745</name>
</gene>
<keyword evidence="5" id="KW-0460">Magnesium</keyword>
<dbReference type="EMBL" id="VTPC01008739">
    <property type="protein sequence ID" value="KAF2892432.1"/>
    <property type="molecule type" value="Genomic_DNA"/>
</dbReference>
<dbReference type="PANTHER" id="PTHR42648:SF11">
    <property type="entry name" value="TRANSPOSON TY4-P GAG-POL POLYPROTEIN"/>
    <property type="match status" value="1"/>
</dbReference>
<keyword evidence="9" id="KW-0233">DNA recombination</keyword>
<evidence type="ECO:0000256" key="4">
    <source>
        <dbReference type="ARBA" id="ARBA00022801"/>
    </source>
</evidence>
<evidence type="ECO:0000313" key="12">
    <source>
        <dbReference type="Proteomes" id="UP000801492"/>
    </source>
</evidence>
<sequence>MDNCKLLNTDGKVRAVAQRQASVSRDKKTCGLIREDLCGPFEVSSLGGVKYFLLLKNDFSEYRFVYFLKNKSESKEKIQDFITLVEKQTWNKVLTLRTNRYWPRVLSRAEWQSRVVEAARTVLHSKNQEKLLWTEAVNSAVSVLNRFGNCPIKDQTCFELWCNKKSNVAIFKGLHMYDNEQEQEIESINVKLEDTDEKLNSLDTEEQIDDRKKMNS</sequence>
<keyword evidence="12" id="KW-1185">Reference proteome</keyword>
<evidence type="ECO:0000256" key="10">
    <source>
        <dbReference type="SAM" id="Coils"/>
    </source>
</evidence>
<keyword evidence="10" id="KW-0175">Coiled coil</keyword>
<keyword evidence="8" id="KW-0808">Transferase</keyword>
<evidence type="ECO:0000256" key="6">
    <source>
        <dbReference type="ARBA" id="ARBA00022908"/>
    </source>
</evidence>
<dbReference type="SUPFAM" id="SSF53098">
    <property type="entry name" value="Ribonuclease H-like"/>
    <property type="match status" value="1"/>
</dbReference>
<dbReference type="GO" id="GO:0046872">
    <property type="term" value="F:metal ion binding"/>
    <property type="evidence" value="ECO:0007669"/>
    <property type="project" value="UniProtKB-KW"/>
</dbReference>
<dbReference type="InterPro" id="IPR012337">
    <property type="entry name" value="RNaseH-like_sf"/>
</dbReference>
<proteinExistence type="predicted"/>
<reference evidence="11" key="1">
    <citation type="submission" date="2019-08" db="EMBL/GenBank/DDBJ databases">
        <title>The genome of the North American firefly Photinus pyralis.</title>
        <authorList>
            <consortium name="Photinus pyralis genome working group"/>
            <person name="Fallon T.R."/>
            <person name="Sander Lower S.E."/>
            <person name="Weng J.-K."/>
        </authorList>
    </citation>
    <scope>NUCLEOTIDE SEQUENCE</scope>
    <source>
        <strain evidence="11">TRF0915ILg1</strain>
        <tissue evidence="11">Whole body</tissue>
    </source>
</reference>
<dbReference type="GO" id="GO:0004519">
    <property type="term" value="F:endonuclease activity"/>
    <property type="evidence" value="ECO:0007669"/>
    <property type="project" value="UniProtKB-KW"/>
</dbReference>
<organism evidence="11 12">
    <name type="scientific">Ignelater luminosus</name>
    <name type="common">Cucubano</name>
    <name type="synonym">Pyrophorus luminosus</name>
    <dbReference type="NCBI Taxonomy" id="2038154"/>
    <lineage>
        <taxon>Eukaryota</taxon>
        <taxon>Metazoa</taxon>
        <taxon>Ecdysozoa</taxon>
        <taxon>Arthropoda</taxon>
        <taxon>Hexapoda</taxon>
        <taxon>Insecta</taxon>
        <taxon>Pterygota</taxon>
        <taxon>Neoptera</taxon>
        <taxon>Endopterygota</taxon>
        <taxon>Coleoptera</taxon>
        <taxon>Polyphaga</taxon>
        <taxon>Elateriformia</taxon>
        <taxon>Elateroidea</taxon>
        <taxon>Elateridae</taxon>
        <taxon>Agrypninae</taxon>
        <taxon>Pyrophorini</taxon>
        <taxon>Ignelater</taxon>
    </lineage>
</organism>
<keyword evidence="3" id="KW-0255">Endonuclease</keyword>
<dbReference type="GO" id="GO:0016787">
    <property type="term" value="F:hydrolase activity"/>
    <property type="evidence" value="ECO:0007669"/>
    <property type="project" value="UniProtKB-KW"/>
</dbReference>
<keyword evidence="4" id="KW-0378">Hydrolase</keyword>
<evidence type="ECO:0000256" key="8">
    <source>
        <dbReference type="ARBA" id="ARBA00022932"/>
    </source>
</evidence>
<evidence type="ECO:0000256" key="2">
    <source>
        <dbReference type="ARBA" id="ARBA00022723"/>
    </source>
</evidence>
<protein>
    <submittedName>
        <fullName evidence="11">Uncharacterized protein</fullName>
    </submittedName>
</protein>
<dbReference type="GO" id="GO:0003964">
    <property type="term" value="F:RNA-directed DNA polymerase activity"/>
    <property type="evidence" value="ECO:0007669"/>
    <property type="project" value="UniProtKB-KW"/>
</dbReference>
<dbReference type="AlphaFoldDB" id="A0A8K0CXX7"/>
<keyword evidence="7" id="KW-0695">RNA-directed DNA polymerase</keyword>
<accession>A0A8K0CXX7</accession>